<evidence type="ECO:0000259" key="7">
    <source>
        <dbReference type="Pfam" id="PF04049"/>
    </source>
</evidence>
<keyword evidence="2" id="KW-0677">Repeat</keyword>
<protein>
    <submittedName>
        <fullName evidence="8">13542_t:CDS:1</fullName>
    </submittedName>
</protein>
<keyword evidence="1" id="KW-0132">Cell division</keyword>
<keyword evidence="3" id="KW-0498">Mitosis</keyword>
<proteinExistence type="predicted"/>
<dbReference type="GO" id="GO:0051301">
    <property type="term" value="P:cell division"/>
    <property type="evidence" value="ECO:0007669"/>
    <property type="project" value="UniProtKB-KW"/>
</dbReference>
<dbReference type="Gene3D" id="1.25.40.10">
    <property type="entry name" value="Tetratricopeptide repeat domain"/>
    <property type="match status" value="2"/>
</dbReference>
<keyword evidence="6" id="KW-0131">Cell cycle</keyword>
<sequence length="413" mass="48672">MEKFDQLQQQPTSQKYITYFDSIEYDKYLLGKSYFDVKEFDRATFVLEKCKSAKCRFLRIYSKYLAGEKRKEEERKDIMGPLENEKSLNKEVQSLWEEMESWRKEEDLDGFLTYLYGLLVKQKNPHAKDLKDIFIESVCKYQYNWSAWLELGSCITTKDTLEEICLRLPDTFMTKFFRIYVTVELSGTPKSFKDLVDHDLKENFANNKFLQTQEAIMYYNNRDYDRAEVIFDEIIKSDPYRVDEMDVYSNILYVMERKIGKLSYLAHMCTYTDKYRSETMCVIAWTLMGHEYMELKNTHAAVISYKRAMPYYALYYYQHSSAIRPSDARMWTRLAALYEQTNAPTEATKAYTRSLSCTDIDVNSETQAIVKLASLYASLSTSIISSSSSSFSVNSNKEKAAQFYTKLLERQDM</sequence>
<dbReference type="PANTHER" id="PTHR12558">
    <property type="entry name" value="CELL DIVISION CYCLE 16,23,27"/>
    <property type="match status" value="1"/>
</dbReference>
<reference evidence="8" key="1">
    <citation type="submission" date="2021-06" db="EMBL/GenBank/DDBJ databases">
        <authorList>
            <person name="Kallberg Y."/>
            <person name="Tangrot J."/>
            <person name="Rosling A."/>
        </authorList>
    </citation>
    <scope>NUCLEOTIDE SEQUENCE</scope>
    <source>
        <strain evidence="8">MA453B</strain>
    </source>
</reference>
<name>A0A9N9CHS4_9GLOM</name>
<organism evidence="8 9">
    <name type="scientific">Dentiscutata erythropus</name>
    <dbReference type="NCBI Taxonomy" id="1348616"/>
    <lineage>
        <taxon>Eukaryota</taxon>
        <taxon>Fungi</taxon>
        <taxon>Fungi incertae sedis</taxon>
        <taxon>Mucoromycota</taxon>
        <taxon>Glomeromycotina</taxon>
        <taxon>Glomeromycetes</taxon>
        <taxon>Diversisporales</taxon>
        <taxon>Gigasporaceae</taxon>
        <taxon>Dentiscutata</taxon>
    </lineage>
</organism>
<comment type="caution">
    <text evidence="8">The sequence shown here is derived from an EMBL/GenBank/DDBJ whole genome shotgun (WGS) entry which is preliminary data.</text>
</comment>
<dbReference type="GO" id="GO:0031145">
    <property type="term" value="P:anaphase-promoting complex-dependent catabolic process"/>
    <property type="evidence" value="ECO:0007669"/>
    <property type="project" value="TreeGrafter"/>
</dbReference>
<evidence type="ECO:0000313" key="9">
    <source>
        <dbReference type="Proteomes" id="UP000789405"/>
    </source>
</evidence>
<dbReference type="InterPro" id="IPR011990">
    <property type="entry name" value="TPR-like_helical_dom_sf"/>
</dbReference>
<evidence type="ECO:0000313" key="8">
    <source>
        <dbReference type="EMBL" id="CAG8602031.1"/>
    </source>
</evidence>
<feature type="domain" description="Cdc23" evidence="7">
    <location>
        <begin position="11"/>
        <end position="215"/>
    </location>
</feature>
<evidence type="ECO:0000256" key="5">
    <source>
        <dbReference type="ARBA" id="ARBA00022803"/>
    </source>
</evidence>
<dbReference type="PANTHER" id="PTHR12558:SF10">
    <property type="entry name" value="CELL DIVISION CYCLE PROTEIN 23 HOMOLOG"/>
    <property type="match status" value="1"/>
</dbReference>
<accession>A0A9N9CHS4</accession>
<evidence type="ECO:0000256" key="1">
    <source>
        <dbReference type="ARBA" id="ARBA00022618"/>
    </source>
</evidence>
<dbReference type="Pfam" id="PF04049">
    <property type="entry name" value="ANAPC8"/>
    <property type="match status" value="1"/>
</dbReference>
<evidence type="ECO:0000256" key="2">
    <source>
        <dbReference type="ARBA" id="ARBA00022737"/>
    </source>
</evidence>
<dbReference type="Proteomes" id="UP000789405">
    <property type="component" value="Unassembled WGS sequence"/>
</dbReference>
<evidence type="ECO:0000256" key="4">
    <source>
        <dbReference type="ARBA" id="ARBA00022786"/>
    </source>
</evidence>
<evidence type="ECO:0000256" key="3">
    <source>
        <dbReference type="ARBA" id="ARBA00022776"/>
    </source>
</evidence>
<dbReference type="AlphaFoldDB" id="A0A9N9CHS4"/>
<dbReference type="SMART" id="SM00028">
    <property type="entry name" value="TPR"/>
    <property type="match status" value="3"/>
</dbReference>
<dbReference type="OrthoDB" id="10262026at2759"/>
<keyword evidence="4" id="KW-0833">Ubl conjugation pathway</keyword>
<dbReference type="GO" id="GO:0005680">
    <property type="term" value="C:anaphase-promoting complex"/>
    <property type="evidence" value="ECO:0007669"/>
    <property type="project" value="InterPro"/>
</dbReference>
<dbReference type="Pfam" id="PF13181">
    <property type="entry name" value="TPR_8"/>
    <property type="match status" value="1"/>
</dbReference>
<gene>
    <name evidence="8" type="ORF">DERYTH_LOCUS7692</name>
</gene>
<evidence type="ECO:0000256" key="6">
    <source>
        <dbReference type="ARBA" id="ARBA00023306"/>
    </source>
</evidence>
<keyword evidence="5" id="KW-0802">TPR repeat</keyword>
<dbReference type="InterPro" id="IPR019734">
    <property type="entry name" value="TPR_rpt"/>
</dbReference>
<dbReference type="EMBL" id="CAJVPY010003791">
    <property type="protein sequence ID" value="CAG8602031.1"/>
    <property type="molecule type" value="Genomic_DNA"/>
</dbReference>
<dbReference type="InterPro" id="IPR007192">
    <property type="entry name" value="APC8"/>
</dbReference>
<keyword evidence="9" id="KW-1185">Reference proteome</keyword>
<dbReference type="SUPFAM" id="SSF48452">
    <property type="entry name" value="TPR-like"/>
    <property type="match status" value="1"/>
</dbReference>
<dbReference type="GO" id="GO:0016567">
    <property type="term" value="P:protein ubiquitination"/>
    <property type="evidence" value="ECO:0007669"/>
    <property type="project" value="TreeGrafter"/>
</dbReference>
<dbReference type="GO" id="GO:0045842">
    <property type="term" value="P:positive regulation of mitotic metaphase/anaphase transition"/>
    <property type="evidence" value="ECO:0007669"/>
    <property type="project" value="TreeGrafter"/>
</dbReference>